<proteinExistence type="predicted"/>
<dbReference type="EMBL" id="LR778114">
    <property type="protein sequence ID" value="CAB1128613.1"/>
    <property type="molecule type" value="Genomic_DNA"/>
</dbReference>
<feature type="compositionally biased region" description="Basic and acidic residues" evidence="1">
    <location>
        <begin position="71"/>
        <end position="87"/>
    </location>
</feature>
<feature type="compositionally biased region" description="Pro residues" evidence="1">
    <location>
        <begin position="35"/>
        <end position="44"/>
    </location>
</feature>
<feature type="compositionally biased region" description="Basic residues" evidence="1">
    <location>
        <begin position="55"/>
        <end position="70"/>
    </location>
</feature>
<evidence type="ECO:0000256" key="1">
    <source>
        <dbReference type="SAM" id="MobiDB-lite"/>
    </source>
</evidence>
<dbReference type="KEGG" id="hfv:R50_1107"/>
<reference evidence="2 3" key="1">
    <citation type="submission" date="2020-02" db="EMBL/GenBank/DDBJ databases">
        <authorList>
            <person name="Hogendoorn C."/>
        </authorList>
    </citation>
    <scope>NUCLEOTIDE SEQUENCE [LARGE SCALE GENOMIC DNA]</scope>
    <source>
        <strain evidence="2">R501</strain>
    </source>
</reference>
<keyword evidence="3" id="KW-1185">Reference proteome</keyword>
<dbReference type="AlphaFoldDB" id="A0A6F8ZG20"/>
<name>A0A6F8ZG20_9FIRM</name>
<accession>A0A6F8ZG20</accession>
<sequence length="87" mass="9598">MAPWWREHSKEVYASGLEEMARAASVVRQPKGPAQGPPDGLPPLPEERARPGVGRLHHRRDPAGRPKPRRPVPDRPGADPRADPPHS</sequence>
<protein>
    <submittedName>
        <fullName evidence="2">Uncharacterized protein</fullName>
    </submittedName>
</protein>
<evidence type="ECO:0000313" key="3">
    <source>
        <dbReference type="Proteomes" id="UP000503399"/>
    </source>
</evidence>
<feature type="region of interest" description="Disordered" evidence="1">
    <location>
        <begin position="25"/>
        <end position="87"/>
    </location>
</feature>
<gene>
    <name evidence="2" type="ORF">R50_1107</name>
</gene>
<evidence type="ECO:0000313" key="2">
    <source>
        <dbReference type="EMBL" id="CAB1128613.1"/>
    </source>
</evidence>
<organism evidence="2 3">
    <name type="scientific">Candidatus Hydrogenisulfobacillus filiaventi</name>
    <dbReference type="NCBI Taxonomy" id="2707344"/>
    <lineage>
        <taxon>Bacteria</taxon>
        <taxon>Bacillati</taxon>
        <taxon>Bacillota</taxon>
        <taxon>Clostridia</taxon>
        <taxon>Eubacteriales</taxon>
        <taxon>Clostridiales Family XVII. Incertae Sedis</taxon>
        <taxon>Candidatus Hydrogenisulfobacillus</taxon>
    </lineage>
</organism>
<dbReference type="Proteomes" id="UP000503399">
    <property type="component" value="Chromosome"/>
</dbReference>